<name>A0A0F9R832_9ZZZZ</name>
<gene>
    <name evidence="1" type="ORF">LCGC14_0627270</name>
</gene>
<organism evidence="1">
    <name type="scientific">marine sediment metagenome</name>
    <dbReference type="NCBI Taxonomy" id="412755"/>
    <lineage>
        <taxon>unclassified sequences</taxon>
        <taxon>metagenomes</taxon>
        <taxon>ecological metagenomes</taxon>
    </lineage>
</organism>
<comment type="caution">
    <text evidence="1">The sequence shown here is derived from an EMBL/GenBank/DDBJ whole genome shotgun (WGS) entry which is preliminary data.</text>
</comment>
<dbReference type="AlphaFoldDB" id="A0A0F9R832"/>
<protein>
    <submittedName>
        <fullName evidence="1">Uncharacterized protein</fullName>
    </submittedName>
</protein>
<accession>A0A0F9R832</accession>
<proteinExistence type="predicted"/>
<evidence type="ECO:0000313" key="1">
    <source>
        <dbReference type="EMBL" id="KKN50969.1"/>
    </source>
</evidence>
<feature type="non-terminal residue" evidence="1">
    <location>
        <position position="1"/>
    </location>
</feature>
<reference evidence="1" key="1">
    <citation type="journal article" date="2015" name="Nature">
        <title>Complex archaea that bridge the gap between prokaryotes and eukaryotes.</title>
        <authorList>
            <person name="Spang A."/>
            <person name="Saw J.H."/>
            <person name="Jorgensen S.L."/>
            <person name="Zaremba-Niedzwiedzka K."/>
            <person name="Martijn J."/>
            <person name="Lind A.E."/>
            <person name="van Eijk R."/>
            <person name="Schleper C."/>
            <person name="Guy L."/>
            <person name="Ettema T.J."/>
        </authorList>
    </citation>
    <scope>NUCLEOTIDE SEQUENCE</scope>
</reference>
<dbReference type="EMBL" id="LAZR01001086">
    <property type="protein sequence ID" value="KKN50969.1"/>
    <property type="molecule type" value="Genomic_DNA"/>
</dbReference>
<sequence>IKDIKPIHTDPIDFVIFRGDRSDTDPIDF</sequence>